<evidence type="ECO:0000259" key="7">
    <source>
        <dbReference type="Pfam" id="PF13720"/>
    </source>
</evidence>
<dbReference type="InterPro" id="IPR029098">
    <property type="entry name" value="Acetyltransf_C"/>
</dbReference>
<dbReference type="NCBIfam" id="NF003657">
    <property type="entry name" value="PRK05289.1"/>
    <property type="match status" value="1"/>
</dbReference>
<dbReference type="GO" id="GO:0008780">
    <property type="term" value="F:acyl-[acyl-carrier-protein]-UDP-N-acetylglucosamine O-acyltransferase activity"/>
    <property type="evidence" value="ECO:0007669"/>
    <property type="project" value="UniProtKB-EC"/>
</dbReference>
<dbReference type="NCBIfam" id="TIGR01852">
    <property type="entry name" value="lipid_A_lpxA"/>
    <property type="match status" value="1"/>
</dbReference>
<dbReference type="AlphaFoldDB" id="A0A3B0TU12"/>
<dbReference type="PANTHER" id="PTHR43480:SF1">
    <property type="entry name" value="ACYL-[ACYL-CARRIER-PROTEIN]--UDP-N-ACETYLGLUCOSAMINE O-ACYLTRANSFERASE, MITOCHONDRIAL-RELATED"/>
    <property type="match status" value="1"/>
</dbReference>
<sequence>MNKVEIHPTAIVDAGAKIGDGVSIGPYSIVGKNVDLGDNVELISHVCVAGNTSIGANSKIFPFASIGHQPQDLKYHGENSSLQIGSDCVIRENVTINPGTEGGGMCTTIGNNCLLMANSHIAHDCTVGNNVILANSVGLAGHAIVEDFVIFGGLCVVHQFVHVGAHAFVGAHSMVDGDIIPFGMALGNRAKLAGLNLVGLKRRNFSREDIQTLRTAYRMIFSSEGNLRERVRDAAKIYEHSSLVQEVVGFINAAKGRTICLPRNGSNGD</sequence>
<dbReference type="InterPro" id="IPR011004">
    <property type="entry name" value="Trimer_LpxA-like_sf"/>
</dbReference>
<gene>
    <name evidence="8" type="ORF">MNBD_ALPHA11-1633</name>
</gene>
<dbReference type="InterPro" id="IPR037157">
    <property type="entry name" value="Acetyltransf_C_sf"/>
</dbReference>
<dbReference type="SUPFAM" id="SSF51161">
    <property type="entry name" value="Trimeric LpxA-like enzymes"/>
    <property type="match status" value="1"/>
</dbReference>
<name>A0A3B0TU12_9ZZZZ</name>
<proteinExistence type="inferred from homology"/>
<keyword evidence="2" id="KW-0444">Lipid biosynthesis</keyword>
<dbReference type="InterPro" id="IPR010137">
    <property type="entry name" value="Lipid_A_LpxA"/>
</dbReference>
<evidence type="ECO:0000256" key="1">
    <source>
        <dbReference type="ARBA" id="ARBA00022490"/>
    </source>
</evidence>
<evidence type="ECO:0000256" key="4">
    <source>
        <dbReference type="ARBA" id="ARBA00022679"/>
    </source>
</evidence>
<dbReference type="PANTHER" id="PTHR43480">
    <property type="entry name" value="ACYL-[ACYL-CARRIER-PROTEIN]--UDP-N-ACETYLGLUCOSAMINE O-ACYLTRANSFERASE"/>
    <property type="match status" value="1"/>
</dbReference>
<dbReference type="Pfam" id="PF13720">
    <property type="entry name" value="Acetyltransf_11"/>
    <property type="match status" value="1"/>
</dbReference>
<protein>
    <submittedName>
        <fullName evidence="8">Acyl-[acyl-carrier-protein]--UDP-N-acetylglucosamine O-acyltransferase</fullName>
        <ecNumber evidence="8">2.3.1.129</ecNumber>
    </submittedName>
</protein>
<dbReference type="PIRSF" id="PIRSF000456">
    <property type="entry name" value="UDP-GlcNAc_acltr"/>
    <property type="match status" value="1"/>
</dbReference>
<keyword evidence="6 8" id="KW-0012">Acyltransferase</keyword>
<evidence type="ECO:0000256" key="3">
    <source>
        <dbReference type="ARBA" id="ARBA00022556"/>
    </source>
</evidence>
<dbReference type="Pfam" id="PF00132">
    <property type="entry name" value="Hexapep"/>
    <property type="match status" value="1"/>
</dbReference>
<keyword evidence="4 8" id="KW-0808">Transferase</keyword>
<keyword evidence="3" id="KW-0441">Lipid A biosynthesis</keyword>
<dbReference type="Gene3D" id="2.160.10.10">
    <property type="entry name" value="Hexapeptide repeat proteins"/>
    <property type="match status" value="1"/>
</dbReference>
<evidence type="ECO:0000256" key="5">
    <source>
        <dbReference type="ARBA" id="ARBA00023098"/>
    </source>
</evidence>
<dbReference type="GO" id="GO:0016020">
    <property type="term" value="C:membrane"/>
    <property type="evidence" value="ECO:0007669"/>
    <property type="project" value="GOC"/>
</dbReference>
<dbReference type="EC" id="2.3.1.129" evidence="8"/>
<keyword evidence="1" id="KW-0963">Cytoplasm</keyword>
<dbReference type="Gene3D" id="1.20.1180.10">
    <property type="entry name" value="Udp N-acetylglucosamine O-acyltransferase, C-terminal domain"/>
    <property type="match status" value="1"/>
</dbReference>
<dbReference type="InterPro" id="IPR018357">
    <property type="entry name" value="Hexapep_transf_CS"/>
</dbReference>
<evidence type="ECO:0000256" key="2">
    <source>
        <dbReference type="ARBA" id="ARBA00022516"/>
    </source>
</evidence>
<accession>A0A3B0TU12</accession>
<feature type="domain" description="UDP N-acetylglucosamine O-acyltransferase C-terminal" evidence="7">
    <location>
        <begin position="178"/>
        <end position="260"/>
    </location>
</feature>
<dbReference type="CDD" id="cd03351">
    <property type="entry name" value="LbH_UDP-GlcNAc_AT"/>
    <property type="match status" value="1"/>
</dbReference>
<dbReference type="HAMAP" id="MF_00387">
    <property type="entry name" value="LpxA"/>
    <property type="match status" value="1"/>
</dbReference>
<evidence type="ECO:0000313" key="8">
    <source>
        <dbReference type="EMBL" id="VAW17922.1"/>
    </source>
</evidence>
<dbReference type="EMBL" id="UOEQ01000155">
    <property type="protein sequence ID" value="VAW17922.1"/>
    <property type="molecule type" value="Genomic_DNA"/>
</dbReference>
<reference evidence="8" key="1">
    <citation type="submission" date="2018-06" db="EMBL/GenBank/DDBJ databases">
        <authorList>
            <person name="Zhirakovskaya E."/>
        </authorList>
    </citation>
    <scope>NUCLEOTIDE SEQUENCE</scope>
</reference>
<dbReference type="GO" id="GO:0009245">
    <property type="term" value="P:lipid A biosynthetic process"/>
    <property type="evidence" value="ECO:0007669"/>
    <property type="project" value="UniProtKB-KW"/>
</dbReference>
<evidence type="ECO:0000256" key="6">
    <source>
        <dbReference type="ARBA" id="ARBA00023315"/>
    </source>
</evidence>
<organism evidence="8">
    <name type="scientific">hydrothermal vent metagenome</name>
    <dbReference type="NCBI Taxonomy" id="652676"/>
    <lineage>
        <taxon>unclassified sequences</taxon>
        <taxon>metagenomes</taxon>
        <taxon>ecological metagenomes</taxon>
    </lineage>
</organism>
<keyword evidence="5" id="KW-0443">Lipid metabolism</keyword>
<dbReference type="InterPro" id="IPR001451">
    <property type="entry name" value="Hexapep"/>
</dbReference>
<dbReference type="PROSITE" id="PS00101">
    <property type="entry name" value="HEXAPEP_TRANSFERASES"/>
    <property type="match status" value="1"/>
</dbReference>